<name>A0A1J5SZI2_9ZZZZ</name>
<comment type="caution">
    <text evidence="1">The sequence shown here is derived from an EMBL/GenBank/DDBJ whole genome shotgun (WGS) entry which is preliminary data.</text>
</comment>
<reference evidence="1" key="1">
    <citation type="submission" date="2016-10" db="EMBL/GenBank/DDBJ databases">
        <title>Sequence of Gallionella enrichment culture.</title>
        <authorList>
            <person name="Poehlein A."/>
            <person name="Muehling M."/>
            <person name="Daniel R."/>
        </authorList>
    </citation>
    <scope>NUCLEOTIDE SEQUENCE</scope>
</reference>
<proteinExistence type="predicted"/>
<sequence length="84" mass="9175">MMNYILAAILMLASANALADREVSGTNGNKKGNSEAEACAAAKEDILDKRTYNEQVAKYMPCECKQNEKGNWSCTVSATLQKVR</sequence>
<organism evidence="1">
    <name type="scientific">mine drainage metagenome</name>
    <dbReference type="NCBI Taxonomy" id="410659"/>
    <lineage>
        <taxon>unclassified sequences</taxon>
        <taxon>metagenomes</taxon>
        <taxon>ecological metagenomes</taxon>
    </lineage>
</organism>
<evidence type="ECO:0000313" key="1">
    <source>
        <dbReference type="EMBL" id="OIR13994.1"/>
    </source>
</evidence>
<gene>
    <name evidence="1" type="ORF">GALL_51310</name>
</gene>
<accession>A0A1J5SZI2</accession>
<protein>
    <submittedName>
        <fullName evidence="1">Uncharacterized protein</fullName>
    </submittedName>
</protein>
<dbReference type="EMBL" id="MLJW01000013">
    <property type="protein sequence ID" value="OIR13994.1"/>
    <property type="molecule type" value="Genomic_DNA"/>
</dbReference>
<dbReference type="AlphaFoldDB" id="A0A1J5SZI2"/>